<evidence type="ECO:0000313" key="3">
    <source>
        <dbReference type="Proteomes" id="UP000291144"/>
    </source>
</evidence>
<sequence>MRSTPGQTCSPDSGQPSTAAKPAPANRPPGAPHTPPPRPPPTPRNPPTLGTVRPRTPRNRGWCVLKVAVGGLARGLWAPLDHVRRGIVAGGCSRSRLVDRRADFGHRSTTYAAESWLVGAQGRGWWVGAGL</sequence>
<keyword evidence="3" id="KW-1185">Reference proteome</keyword>
<evidence type="ECO:0000256" key="1">
    <source>
        <dbReference type="SAM" id="MobiDB-lite"/>
    </source>
</evidence>
<dbReference type="EMBL" id="SJKB01000001">
    <property type="protein sequence ID" value="TCC66277.1"/>
    <property type="molecule type" value="Genomic_DNA"/>
</dbReference>
<dbReference type="Proteomes" id="UP000291144">
    <property type="component" value="Unassembled WGS sequence"/>
</dbReference>
<name>A0A4R0L111_9ACTN</name>
<evidence type="ECO:0000313" key="2">
    <source>
        <dbReference type="EMBL" id="TCC66277.1"/>
    </source>
</evidence>
<proteinExistence type="predicted"/>
<feature type="compositionally biased region" description="Pro residues" evidence="1">
    <location>
        <begin position="25"/>
        <end position="46"/>
    </location>
</feature>
<gene>
    <name evidence="2" type="ORF">E0H73_05075</name>
</gene>
<feature type="region of interest" description="Disordered" evidence="1">
    <location>
        <begin position="1"/>
        <end position="57"/>
    </location>
</feature>
<dbReference type="AlphaFoldDB" id="A0A4R0L111"/>
<accession>A0A4R0L111</accession>
<feature type="compositionally biased region" description="Polar residues" evidence="1">
    <location>
        <begin position="1"/>
        <end position="18"/>
    </location>
</feature>
<organism evidence="2 3">
    <name type="scientific">Kribbella pittospori</name>
    <dbReference type="NCBI Taxonomy" id="722689"/>
    <lineage>
        <taxon>Bacteria</taxon>
        <taxon>Bacillati</taxon>
        <taxon>Actinomycetota</taxon>
        <taxon>Actinomycetes</taxon>
        <taxon>Propionibacteriales</taxon>
        <taxon>Kribbellaceae</taxon>
        <taxon>Kribbella</taxon>
    </lineage>
</organism>
<reference evidence="2 3" key="1">
    <citation type="submission" date="2019-02" db="EMBL/GenBank/DDBJ databases">
        <title>Kribbella capetownensis sp. nov. and Kribbella speibonae sp. nov., isolated from soil.</title>
        <authorList>
            <person name="Curtis S.M."/>
            <person name="Norton I."/>
            <person name="Everest G.J."/>
            <person name="Meyers P.R."/>
        </authorList>
    </citation>
    <scope>NUCLEOTIDE SEQUENCE [LARGE SCALE GENOMIC DNA]</scope>
    <source>
        <strain evidence="2 3">NRRL B-24813</strain>
    </source>
</reference>
<comment type="caution">
    <text evidence="2">The sequence shown here is derived from an EMBL/GenBank/DDBJ whole genome shotgun (WGS) entry which is preliminary data.</text>
</comment>
<protein>
    <submittedName>
        <fullName evidence="2">Uncharacterized protein</fullName>
    </submittedName>
</protein>